<feature type="compositionally biased region" description="Basic and acidic residues" evidence="3">
    <location>
        <begin position="292"/>
        <end position="301"/>
    </location>
</feature>
<name>A0A3P8WID0_CYNSE</name>
<dbReference type="InterPro" id="IPR036444">
    <property type="entry name" value="PLipase_A2_dom_sf"/>
</dbReference>
<evidence type="ECO:0000256" key="4">
    <source>
        <dbReference type="SAM" id="SignalP"/>
    </source>
</evidence>
<feature type="chain" id="PRO_5018014897" evidence="4">
    <location>
        <begin position="24"/>
        <end position="513"/>
    </location>
</feature>
<dbReference type="Gene3D" id="1.20.90.10">
    <property type="entry name" value="Phospholipase A2 domain"/>
    <property type="match status" value="2"/>
</dbReference>
<dbReference type="Ensembl" id="ENSCSET00000026580.1">
    <property type="protein sequence ID" value="ENSCSEP00000026237.1"/>
    <property type="gene ID" value="ENSCSEG00000016713.1"/>
</dbReference>
<feature type="region of interest" description="Disordered" evidence="3">
    <location>
        <begin position="353"/>
        <end position="409"/>
    </location>
</feature>
<dbReference type="PROSITE" id="PS51257">
    <property type="entry name" value="PROKAR_LIPOPROTEIN"/>
    <property type="match status" value="1"/>
</dbReference>
<feature type="compositionally biased region" description="Polar residues" evidence="3">
    <location>
        <begin position="307"/>
        <end position="316"/>
    </location>
</feature>
<keyword evidence="7" id="KW-1185">Reference proteome</keyword>
<dbReference type="GeneTree" id="ENSGT00940000165179"/>
<evidence type="ECO:0000256" key="1">
    <source>
        <dbReference type="ARBA" id="ARBA00004613"/>
    </source>
</evidence>
<feature type="domain" description="Phospholipase A2-like central" evidence="5">
    <location>
        <begin position="424"/>
        <end position="484"/>
    </location>
</feature>
<feature type="compositionally biased region" description="Polar residues" evidence="3">
    <location>
        <begin position="390"/>
        <end position="409"/>
    </location>
</feature>
<evidence type="ECO:0000259" key="5">
    <source>
        <dbReference type="Pfam" id="PF05826"/>
    </source>
</evidence>
<reference evidence="6" key="2">
    <citation type="submission" date="2025-08" db="UniProtKB">
        <authorList>
            <consortium name="Ensembl"/>
        </authorList>
    </citation>
    <scope>IDENTIFICATION</scope>
</reference>
<reference evidence="6 7" key="1">
    <citation type="journal article" date="2014" name="Nat. Genet.">
        <title>Whole-genome sequence of a flatfish provides insights into ZW sex chromosome evolution and adaptation to a benthic lifestyle.</title>
        <authorList>
            <person name="Chen S."/>
            <person name="Zhang G."/>
            <person name="Shao C."/>
            <person name="Huang Q."/>
            <person name="Liu G."/>
            <person name="Zhang P."/>
            <person name="Song W."/>
            <person name="An N."/>
            <person name="Chalopin D."/>
            <person name="Volff J.N."/>
            <person name="Hong Y."/>
            <person name="Li Q."/>
            <person name="Sha Z."/>
            <person name="Zhou H."/>
            <person name="Xie M."/>
            <person name="Yu Q."/>
            <person name="Liu Y."/>
            <person name="Xiang H."/>
            <person name="Wang N."/>
            <person name="Wu K."/>
            <person name="Yang C."/>
            <person name="Zhou Q."/>
            <person name="Liao X."/>
            <person name="Yang L."/>
            <person name="Hu Q."/>
            <person name="Zhang J."/>
            <person name="Meng L."/>
            <person name="Jin L."/>
            <person name="Tian Y."/>
            <person name="Lian J."/>
            <person name="Yang J."/>
            <person name="Miao G."/>
            <person name="Liu S."/>
            <person name="Liang Z."/>
            <person name="Yan F."/>
            <person name="Li Y."/>
            <person name="Sun B."/>
            <person name="Zhang H."/>
            <person name="Zhang J."/>
            <person name="Zhu Y."/>
            <person name="Du M."/>
            <person name="Zhao Y."/>
            <person name="Schartl M."/>
            <person name="Tang Q."/>
            <person name="Wang J."/>
        </authorList>
    </citation>
    <scope>NUCLEOTIDE SEQUENCE</scope>
</reference>
<sequence>MHTRLPQHLLIVFFSSLLQQVNSSVISCLRSSTTDRGHQRVTFLREDAAGARSLFRTVWLSDAATMRMLSCRISKNPGDVEHYQTAVCDSSLEDLSLTRFVNVSVMNEVDTNCAPQKKMRSRAREEAVVKIRRKRGWIFPGTLWCGMNTKAATYDELGMFENADSCCREHDHCEHTIPSFTVNYGVFNPNLYTLSHCDCDQSFRKCLLGVNDTISTMVGYSFFNILRVPCFELKEQQQCTKMYWWGIIALHFLCRCKVTRKAPYAVLKTSHLYNSSHVSTNEANSNNSNNSKETKHEEKQTTKITGINMQQKSPKIQSRCRSRDPPRGDTFYQRKKGKRCKINKMMSATVNITASSATTGRSSTSLRSDLVTGSKNVGVKKSSGRLSEDSYPQASPTTQNVPSSTGRQTTYQQRPLVNAFVLKHLDECRHQITPLEKKYGLWNKESKTVYHCNCTTRLSVHIRNFRRLRVLPSLLTDFVSEQCFKLPKENKCQDRKRFEMLQSYLLLYYCIAV</sequence>
<dbReference type="PROSITE" id="PS00118">
    <property type="entry name" value="PA2_HIS"/>
    <property type="match status" value="1"/>
</dbReference>
<dbReference type="GO" id="GO:0050482">
    <property type="term" value="P:arachidonate secretion"/>
    <property type="evidence" value="ECO:0007669"/>
    <property type="project" value="InterPro"/>
</dbReference>
<dbReference type="Pfam" id="PF05826">
    <property type="entry name" value="Phospholip_A2_2"/>
    <property type="match status" value="2"/>
</dbReference>
<feature type="domain" description="Phospholipase A2-like central" evidence="5">
    <location>
        <begin position="138"/>
        <end position="233"/>
    </location>
</feature>
<dbReference type="PANTHER" id="PTHR12253">
    <property type="entry name" value="RH14732P"/>
    <property type="match status" value="1"/>
</dbReference>
<keyword evidence="4" id="KW-0732">Signal</keyword>
<organism evidence="6 7">
    <name type="scientific">Cynoglossus semilaevis</name>
    <name type="common">Tongue sole</name>
    <dbReference type="NCBI Taxonomy" id="244447"/>
    <lineage>
        <taxon>Eukaryota</taxon>
        <taxon>Metazoa</taxon>
        <taxon>Chordata</taxon>
        <taxon>Craniata</taxon>
        <taxon>Vertebrata</taxon>
        <taxon>Euteleostomi</taxon>
        <taxon>Actinopterygii</taxon>
        <taxon>Neopterygii</taxon>
        <taxon>Teleostei</taxon>
        <taxon>Neoteleostei</taxon>
        <taxon>Acanthomorphata</taxon>
        <taxon>Carangaria</taxon>
        <taxon>Pleuronectiformes</taxon>
        <taxon>Pleuronectoidei</taxon>
        <taxon>Cynoglossidae</taxon>
        <taxon>Cynoglossinae</taxon>
        <taxon>Cynoglossus</taxon>
    </lineage>
</organism>
<feature type="region of interest" description="Disordered" evidence="3">
    <location>
        <begin position="278"/>
        <end position="335"/>
    </location>
</feature>
<dbReference type="InterPro" id="IPR033113">
    <property type="entry name" value="PLA2_histidine"/>
</dbReference>
<feature type="compositionally biased region" description="Low complexity" evidence="3">
    <location>
        <begin position="353"/>
        <end position="368"/>
    </location>
</feature>
<dbReference type="InterPro" id="IPR016090">
    <property type="entry name" value="PLA2-like_dom"/>
</dbReference>
<dbReference type="Proteomes" id="UP000265120">
    <property type="component" value="Chromosome Z"/>
</dbReference>
<evidence type="ECO:0000256" key="3">
    <source>
        <dbReference type="SAM" id="MobiDB-lite"/>
    </source>
</evidence>
<proteinExistence type="predicted"/>
<evidence type="ECO:0000313" key="6">
    <source>
        <dbReference type="Ensembl" id="ENSCSEP00000026237.1"/>
    </source>
</evidence>
<feature type="compositionally biased region" description="Low complexity" evidence="3">
    <location>
        <begin position="279"/>
        <end position="291"/>
    </location>
</feature>
<protein>
    <submittedName>
        <fullName evidence="6">Uncharacterized LOC103397705</fullName>
    </submittedName>
</protein>
<dbReference type="SUPFAM" id="SSF48619">
    <property type="entry name" value="Phospholipase A2, PLA2"/>
    <property type="match status" value="1"/>
</dbReference>
<evidence type="ECO:0000313" key="7">
    <source>
        <dbReference type="Proteomes" id="UP000265120"/>
    </source>
</evidence>
<dbReference type="STRING" id="244447.ENSCSEP00000026237"/>
<feature type="signal peptide" evidence="4">
    <location>
        <begin position="1"/>
        <end position="23"/>
    </location>
</feature>
<keyword evidence="2" id="KW-0964">Secreted</keyword>
<dbReference type="CDD" id="cd04704">
    <property type="entry name" value="PLA2_bee_venom_like"/>
    <property type="match status" value="1"/>
</dbReference>
<comment type="subcellular location">
    <subcellularLocation>
        <location evidence="1">Secreted</location>
    </subcellularLocation>
</comment>
<dbReference type="OMA" id="FERADKC"/>
<dbReference type="GO" id="GO:0005576">
    <property type="term" value="C:extracellular region"/>
    <property type="evidence" value="ECO:0007669"/>
    <property type="project" value="UniProtKB-SubCell"/>
</dbReference>
<dbReference type="GO" id="GO:0006644">
    <property type="term" value="P:phospholipid metabolic process"/>
    <property type="evidence" value="ECO:0007669"/>
    <property type="project" value="InterPro"/>
</dbReference>
<evidence type="ECO:0000256" key="2">
    <source>
        <dbReference type="ARBA" id="ARBA00022525"/>
    </source>
</evidence>
<dbReference type="InParanoid" id="A0A3P8WID0"/>
<dbReference type="GO" id="GO:0004623">
    <property type="term" value="F:phospholipase A2 activity"/>
    <property type="evidence" value="ECO:0007669"/>
    <property type="project" value="InterPro"/>
</dbReference>
<dbReference type="AlphaFoldDB" id="A0A3P8WID0"/>
<accession>A0A3P8WID0</accession>
<reference evidence="6" key="3">
    <citation type="submission" date="2025-09" db="UniProtKB">
        <authorList>
            <consortium name="Ensembl"/>
        </authorList>
    </citation>
    <scope>IDENTIFICATION</scope>
</reference>